<evidence type="ECO:0000313" key="13">
    <source>
        <dbReference type="Proteomes" id="UP000046947"/>
    </source>
</evidence>
<reference evidence="8" key="2">
    <citation type="submission" date="2015-03" db="EMBL/GenBank/DDBJ databases">
        <authorList>
            <consortium name="Pathogen Informatics"/>
            <person name="Murphy D."/>
        </authorList>
    </citation>
    <scope>NUCLEOTIDE SEQUENCE</scope>
    <source>
        <strain evidence="8">N09902308</strain>
    </source>
</reference>
<sequence>MRYGVAFETAGVVEVELLQRLARWEAGGPDASFAAVGFAGRHLALQTRCEELLIAPSLGAGAVSELLDGPAQGGGFQRPGQIRQLGGHIAAVGSGLGCHQATGPSRPNTVS</sequence>
<evidence type="ECO:0000313" key="1">
    <source>
        <dbReference type="EMBL" id="CFE41752.1"/>
    </source>
</evidence>
<dbReference type="Proteomes" id="UP000048289">
    <property type="component" value="Unassembled WGS sequence"/>
</dbReference>
<evidence type="ECO:0000313" key="12">
    <source>
        <dbReference type="Proteomes" id="UP000045842"/>
    </source>
</evidence>
<evidence type="ECO:0000313" key="3">
    <source>
        <dbReference type="EMBL" id="CKR93675.1"/>
    </source>
</evidence>
<evidence type="ECO:0000313" key="16">
    <source>
        <dbReference type="Proteomes" id="UP000049023"/>
    </source>
</evidence>
<evidence type="ECO:0000313" key="2">
    <source>
        <dbReference type="EMBL" id="CFE76443.1"/>
    </source>
</evidence>
<protein>
    <submittedName>
        <fullName evidence="6">Uncharacterized protein</fullName>
    </submittedName>
</protein>
<evidence type="ECO:0000313" key="4">
    <source>
        <dbReference type="EMBL" id="CKT61551.1"/>
    </source>
</evidence>
<evidence type="ECO:0000313" key="14">
    <source>
        <dbReference type="Proteomes" id="UP000048289"/>
    </source>
</evidence>
<evidence type="ECO:0000313" key="7">
    <source>
        <dbReference type="EMBL" id="COX28694.1"/>
    </source>
</evidence>
<evidence type="ECO:0000313" key="10">
    <source>
        <dbReference type="Proteomes" id="UP000039021"/>
    </source>
</evidence>
<proteinExistence type="predicted"/>
<evidence type="ECO:0000313" key="6">
    <source>
        <dbReference type="EMBL" id="COW43644.1"/>
    </source>
</evidence>
<dbReference type="Proteomes" id="UP000039021">
    <property type="component" value="Unassembled WGS sequence"/>
</dbReference>
<evidence type="ECO:0000313" key="11">
    <source>
        <dbReference type="Proteomes" id="UP000044938"/>
    </source>
</evidence>
<dbReference type="Proteomes" id="UP000045842">
    <property type="component" value="Unassembled WGS sequence"/>
</dbReference>
<dbReference type="EMBL" id="CSBK01000772">
    <property type="protein sequence ID" value="COX89213.1"/>
    <property type="molecule type" value="Genomic_DNA"/>
</dbReference>
<gene>
    <name evidence="5" type="ORF">ERS007679_03136</name>
    <name evidence="1" type="ORF">ERS007681_03028</name>
    <name evidence="2" type="ORF">ERS007688_03980</name>
    <name evidence="6" type="ORF">ERS007703_03650</name>
    <name evidence="7" type="ORF">ERS007720_04225</name>
    <name evidence="8" type="ORF">ERS007739_01850</name>
    <name evidence="4" type="ORF">ERS027646_03890</name>
    <name evidence="3" type="ORF">ERS027661_02352</name>
</gene>
<evidence type="ECO:0000313" key="15">
    <source>
        <dbReference type="Proteomes" id="UP000048948"/>
    </source>
</evidence>
<reference evidence="6" key="1">
    <citation type="submission" date="2015-03" db="EMBL/GenBank/DDBJ databases">
        <authorList>
            <person name="Murphy D."/>
        </authorList>
    </citation>
    <scope>NUCLEOTIDE SEQUENCE [LARGE SCALE GENOMIC DNA]</scope>
    <source>
        <strain evidence="6">K00500041</strain>
    </source>
</reference>
<dbReference type="EMBL" id="CNGE01001014">
    <property type="protein sequence ID" value="CKT61551.1"/>
    <property type="molecule type" value="Genomic_DNA"/>
</dbReference>
<dbReference type="EMBL" id="CFOH01001009">
    <property type="protein sequence ID" value="CFE76443.1"/>
    <property type="molecule type" value="Genomic_DNA"/>
</dbReference>
<dbReference type="EMBL" id="CFOE01000466">
    <property type="protein sequence ID" value="CFE41752.1"/>
    <property type="molecule type" value="Genomic_DNA"/>
</dbReference>
<dbReference type="EMBL" id="CSAJ01000847">
    <property type="protein sequence ID" value="COX28694.1"/>
    <property type="molecule type" value="Genomic_DNA"/>
</dbReference>
<dbReference type="Proteomes" id="UP000048948">
    <property type="component" value="Unassembled WGS sequence"/>
</dbReference>
<dbReference type="Proteomes" id="UP000044938">
    <property type="component" value="Unassembled WGS sequence"/>
</dbReference>
<evidence type="ECO:0000313" key="9">
    <source>
        <dbReference type="Proteomes" id="UP000038802"/>
    </source>
</evidence>
<dbReference type="EMBL" id="CNFU01000489">
    <property type="protein sequence ID" value="CKR93675.1"/>
    <property type="molecule type" value="Genomic_DNA"/>
</dbReference>
<dbReference type="EMBL" id="CSAE01000521">
    <property type="protein sequence ID" value="COW43644.1"/>
    <property type="molecule type" value="Genomic_DNA"/>
</dbReference>
<dbReference type="Proteomes" id="UP000046947">
    <property type="component" value="Unassembled WGS sequence"/>
</dbReference>
<evidence type="ECO:0000313" key="5">
    <source>
        <dbReference type="EMBL" id="COW10581.1"/>
    </source>
</evidence>
<name>A0A0U0RI67_MYCTX</name>
<evidence type="ECO:0000313" key="8">
    <source>
        <dbReference type="EMBL" id="COX89213.1"/>
    </source>
</evidence>
<dbReference type="EMBL" id="CSAD01000522">
    <property type="protein sequence ID" value="COW10581.1"/>
    <property type="molecule type" value="Genomic_DNA"/>
</dbReference>
<dbReference type="Proteomes" id="UP000038802">
    <property type="component" value="Unassembled WGS sequence"/>
</dbReference>
<accession>A0A0U0RI67</accession>
<dbReference type="AlphaFoldDB" id="A0A0U0RI67"/>
<reference evidence="9 10" key="3">
    <citation type="submission" date="2015-03" db="EMBL/GenBank/DDBJ databases">
        <authorList>
            <consortium name="Pathogen Informatics"/>
        </authorList>
    </citation>
    <scope>NUCLEOTIDE SEQUENCE [LARGE SCALE GENOMIC DNA]</scope>
    <source>
        <strain evidence="4 15">Bir 172</strain>
        <strain evidence="3 16">Bir 187</strain>
        <strain evidence="5 12">G09801536</strain>
        <strain evidence="1 14">G09901357</strain>
        <strain evidence="2 13">H09601792</strain>
        <strain evidence="9">K00500041</strain>
        <strain evidence="7 11">M09401471</strain>
        <strain evidence="10">N09902308</strain>
    </source>
</reference>
<organism evidence="6 9">
    <name type="scientific">Mycobacterium tuberculosis</name>
    <dbReference type="NCBI Taxonomy" id="1773"/>
    <lineage>
        <taxon>Bacteria</taxon>
        <taxon>Bacillati</taxon>
        <taxon>Actinomycetota</taxon>
        <taxon>Actinomycetes</taxon>
        <taxon>Mycobacteriales</taxon>
        <taxon>Mycobacteriaceae</taxon>
        <taxon>Mycobacterium</taxon>
        <taxon>Mycobacterium tuberculosis complex</taxon>
    </lineage>
</organism>
<dbReference type="Proteomes" id="UP000049023">
    <property type="component" value="Unassembled WGS sequence"/>
</dbReference>